<proteinExistence type="inferred from homology"/>
<dbReference type="Pfam" id="PF01066">
    <property type="entry name" value="CDP-OH_P_transf"/>
    <property type="match status" value="1"/>
</dbReference>
<keyword evidence="3" id="KW-0444">Lipid biosynthesis</keyword>
<feature type="transmembrane region" description="Helical" evidence="13">
    <location>
        <begin position="157"/>
        <end position="178"/>
    </location>
</feature>
<feature type="transmembrane region" description="Helical" evidence="13">
    <location>
        <begin position="39"/>
        <end position="62"/>
    </location>
</feature>
<dbReference type="AlphaFoldDB" id="A0A8J3ZUZ9"/>
<dbReference type="PANTHER" id="PTHR14269:SF52">
    <property type="entry name" value="PHOSPHATIDYLGLYCEROPHOSPHATE SYNTHASE-RELATED"/>
    <property type="match status" value="1"/>
</dbReference>
<comment type="caution">
    <text evidence="14">The sequence shown here is derived from an EMBL/GenBank/DDBJ whole genome shotgun (WGS) entry which is preliminary data.</text>
</comment>
<keyword evidence="5 13" id="KW-0812">Transmembrane</keyword>
<name>A0A8J3ZUZ9_9ACTN</name>
<keyword evidence="10" id="KW-1208">Phospholipid metabolism</keyword>
<keyword evidence="8 13" id="KW-0472">Membrane</keyword>
<evidence type="ECO:0000256" key="10">
    <source>
        <dbReference type="ARBA" id="ARBA00023264"/>
    </source>
</evidence>
<keyword evidence="4 12" id="KW-0808">Transferase</keyword>
<dbReference type="InterPro" id="IPR050324">
    <property type="entry name" value="CDP-alcohol_PTase-I"/>
</dbReference>
<evidence type="ECO:0000313" key="14">
    <source>
        <dbReference type="EMBL" id="GIJ69457.1"/>
    </source>
</evidence>
<dbReference type="NCBIfam" id="TIGR00560">
    <property type="entry name" value="pgsA"/>
    <property type="match status" value="1"/>
</dbReference>
<dbReference type="PIRSF" id="PIRSF000847">
    <property type="entry name" value="Phos_ph_gly_syn"/>
    <property type="match status" value="1"/>
</dbReference>
<sequence>MEAAPVIPVLNIANALTTLRVLLVPVFAVFVVLGEMEHAGWQIAATVAFAVASITDYVDGWIARRRNLVTSFGKVADPIADKALIGTALVLLSGYGVVPWWVTTLILVREIGITAMRFLVLRHGVIPASPGGKLKTMLQSIGIGWLLLPLPGGLHDLGLWVIYAAMVVTVVTGVDYVVRAIRLSRT</sequence>
<dbReference type="PANTHER" id="PTHR14269">
    <property type="entry name" value="CDP-DIACYLGLYCEROL--GLYCEROL-3-PHOSPHATE 3-PHOSPHATIDYLTRANSFERASE-RELATED"/>
    <property type="match status" value="1"/>
</dbReference>
<feature type="transmembrane region" description="Helical" evidence="13">
    <location>
        <begin position="12"/>
        <end position="33"/>
    </location>
</feature>
<dbReference type="GO" id="GO:0046474">
    <property type="term" value="P:glycerophospholipid biosynthetic process"/>
    <property type="evidence" value="ECO:0007669"/>
    <property type="project" value="TreeGrafter"/>
</dbReference>
<dbReference type="InterPro" id="IPR043130">
    <property type="entry name" value="CDP-OH_PTrfase_TM_dom"/>
</dbReference>
<accession>A0A8J3ZUZ9</accession>
<evidence type="ECO:0000256" key="11">
    <source>
        <dbReference type="NCBIfam" id="TIGR00560"/>
    </source>
</evidence>
<dbReference type="InterPro" id="IPR048254">
    <property type="entry name" value="CDP_ALCOHOL_P_TRANSF_CS"/>
</dbReference>
<dbReference type="RefSeq" id="WP_239160383.1">
    <property type="nucleotide sequence ID" value="NZ_BOPH01000062.1"/>
</dbReference>
<evidence type="ECO:0000256" key="4">
    <source>
        <dbReference type="ARBA" id="ARBA00022679"/>
    </source>
</evidence>
<dbReference type="UniPathway" id="UPA00085"/>
<keyword evidence="15" id="KW-1185">Reference proteome</keyword>
<organism evidence="14 15">
    <name type="scientific">Virgisporangium ochraceum</name>
    <dbReference type="NCBI Taxonomy" id="65505"/>
    <lineage>
        <taxon>Bacteria</taxon>
        <taxon>Bacillati</taxon>
        <taxon>Actinomycetota</taxon>
        <taxon>Actinomycetes</taxon>
        <taxon>Micromonosporales</taxon>
        <taxon>Micromonosporaceae</taxon>
        <taxon>Virgisporangium</taxon>
    </lineage>
</organism>
<evidence type="ECO:0000256" key="9">
    <source>
        <dbReference type="ARBA" id="ARBA00023209"/>
    </source>
</evidence>
<reference evidence="14" key="1">
    <citation type="submission" date="2021-01" db="EMBL/GenBank/DDBJ databases">
        <title>Whole genome shotgun sequence of Virgisporangium ochraceum NBRC 16418.</title>
        <authorList>
            <person name="Komaki H."/>
            <person name="Tamura T."/>
        </authorList>
    </citation>
    <scope>NUCLEOTIDE SEQUENCE</scope>
    <source>
        <strain evidence="14">NBRC 16418</strain>
    </source>
</reference>
<dbReference type="GO" id="GO:0008444">
    <property type="term" value="F:CDP-diacylglycerol-glycerol-3-phosphate 3-phosphatidyltransferase activity"/>
    <property type="evidence" value="ECO:0007669"/>
    <property type="project" value="UniProtKB-UniRule"/>
</dbReference>
<evidence type="ECO:0000256" key="6">
    <source>
        <dbReference type="ARBA" id="ARBA00022989"/>
    </source>
</evidence>
<dbReference type="InterPro" id="IPR000462">
    <property type="entry name" value="CDP-OH_P_trans"/>
</dbReference>
<evidence type="ECO:0000256" key="2">
    <source>
        <dbReference type="ARBA" id="ARBA00010441"/>
    </source>
</evidence>
<comment type="subcellular location">
    <subcellularLocation>
        <location evidence="1">Membrane</location>
        <topology evidence="1">Multi-pass membrane protein</topology>
    </subcellularLocation>
</comment>
<evidence type="ECO:0000256" key="12">
    <source>
        <dbReference type="RuleBase" id="RU003750"/>
    </source>
</evidence>
<dbReference type="EMBL" id="BOPH01000062">
    <property type="protein sequence ID" value="GIJ69457.1"/>
    <property type="molecule type" value="Genomic_DNA"/>
</dbReference>
<evidence type="ECO:0000256" key="7">
    <source>
        <dbReference type="ARBA" id="ARBA00023098"/>
    </source>
</evidence>
<evidence type="ECO:0000256" key="8">
    <source>
        <dbReference type="ARBA" id="ARBA00023136"/>
    </source>
</evidence>
<keyword evidence="6 13" id="KW-1133">Transmembrane helix</keyword>
<evidence type="ECO:0000256" key="3">
    <source>
        <dbReference type="ARBA" id="ARBA00022516"/>
    </source>
</evidence>
<dbReference type="Gene3D" id="1.20.120.1760">
    <property type="match status" value="1"/>
</dbReference>
<evidence type="ECO:0000313" key="15">
    <source>
        <dbReference type="Proteomes" id="UP000635606"/>
    </source>
</evidence>
<evidence type="ECO:0000256" key="13">
    <source>
        <dbReference type="SAM" id="Phobius"/>
    </source>
</evidence>
<protein>
    <recommendedName>
        <fullName evidence="11">CDP-diacylglycerol--glycerol-3-phosphate 3-phosphatidyltransferase</fullName>
        <ecNumber evidence="11">2.7.8.5</ecNumber>
    </recommendedName>
</protein>
<dbReference type="PROSITE" id="PS00379">
    <property type="entry name" value="CDP_ALCOHOL_P_TRANSF"/>
    <property type="match status" value="1"/>
</dbReference>
<comment type="similarity">
    <text evidence="2 12">Belongs to the CDP-alcohol phosphatidyltransferase class-I family.</text>
</comment>
<dbReference type="EC" id="2.7.8.5" evidence="11"/>
<dbReference type="Proteomes" id="UP000635606">
    <property type="component" value="Unassembled WGS sequence"/>
</dbReference>
<gene>
    <name evidence="14" type="primary">pgsA_1</name>
    <name evidence="14" type="ORF">Voc01_043740</name>
</gene>
<keyword evidence="7" id="KW-0443">Lipid metabolism</keyword>
<dbReference type="GO" id="GO:0016020">
    <property type="term" value="C:membrane"/>
    <property type="evidence" value="ECO:0007669"/>
    <property type="project" value="UniProtKB-SubCell"/>
</dbReference>
<dbReference type="InterPro" id="IPR004570">
    <property type="entry name" value="Phosphatidylglycerol_P_synth"/>
</dbReference>
<evidence type="ECO:0000256" key="5">
    <source>
        <dbReference type="ARBA" id="ARBA00022692"/>
    </source>
</evidence>
<keyword evidence="9" id="KW-0594">Phospholipid biosynthesis</keyword>
<feature type="transmembrane region" description="Helical" evidence="13">
    <location>
        <begin position="83"/>
        <end position="102"/>
    </location>
</feature>
<evidence type="ECO:0000256" key="1">
    <source>
        <dbReference type="ARBA" id="ARBA00004141"/>
    </source>
</evidence>